<dbReference type="Gene3D" id="3.40.50.1820">
    <property type="entry name" value="alpha/beta hydrolase"/>
    <property type="match status" value="1"/>
</dbReference>
<dbReference type="OrthoDB" id="869379at2"/>
<dbReference type="InterPro" id="IPR029058">
    <property type="entry name" value="AB_hydrolase_fold"/>
</dbReference>
<keyword evidence="5" id="KW-1185">Reference proteome</keyword>
<feature type="coiled-coil region" evidence="1">
    <location>
        <begin position="1785"/>
        <end position="1824"/>
    </location>
</feature>
<dbReference type="InterPro" id="IPR046880">
    <property type="entry name" value="TPR-S"/>
</dbReference>
<dbReference type="Pfam" id="PF20308">
    <property type="entry name" value="TPR-S"/>
    <property type="match status" value="1"/>
</dbReference>
<sequence length="2054" mass="228862">MSDQHSSSIQFLLPEGSASRGVEHQSLGKVLPKVLGGSTRSAGSSRDPFVNERVIDVESVFDVSGAARDSEASVSEKTIEDNRLLTLEATDGTTIIIRADKLKADLKRLYPDSAVEPSADGTEQINLNVLQDEEAAARGIGNWIWSTLSVLNIKPDGLVEAAKDKALELLKEKVGEEFENLAHASASWAGAKALMWAIESRLDGEPGLYQWGTQAQIQQKNRVDADNESLVKAAEKKQPILVFIHGTASSTVGSFGKLREGNDEGCWDNLTHGFAGHVYGFEHRTFSESPLENAILLAKTLPKNTTLSLITHSRGGLVGDLLCIAEFTDDMISRFQRKPVLEEDGVNEGRESEENTKLREAISKEERKQLRQLRDILKEKNFTIKRYMRVASPASGTTLLADNLDLFLSSMLSLLNFGIGLIPAVGTVGGATLSAFRRIVLEVAQKRIDPRLIPGIEAMLPSSPMTVLLAQAKRTEGIDMAVIAGDADGDSGGVLKRIAVMMTDWIMFDHFDNDFVVDTQSMRAGLARRNKTREYYAKGQQVNHFRYFERPDTRRALCSWITTDKPQELATFSPIPTDFELKLDEPLEGTVAVDRSAVKLPDDAPIIFYLPGIMGSHLEIAKPEQGKGEGDRVWFDPFDLAAGGIGQIVIDKENVRAEGLFQRYYGDLENHLSQEHEVISFAYDWRQSIRESAAELAKVVKKRIDKIQDQSNRQVCFLAHSMGGLVVRTMIAANPDLWKDIATEHDGYFVMLGTPNNGSHSMVENLMGKGDSVRKLAVLDFHHDLQEIISIIGSFQGTLQLLPRKGFSDTGLQGLDSKHLALENYDQQSTWETLRKYNSDLWFRYKKGKLGSQPTPDDLAEVKALWKLLERQHQEGGFPYANKVSYVFGLDGHTPCGISHKDERLYMHGTVRGDGSVSWDSGRLESLADDRYWYMPVPHSNLTNSSEYFAAITDLLRKGKTTQLSDKPPRTRSSSVASYRYDAGPVLQPGAEDIALSFFGGRPHRNPIPDTTQVLNVSVKATDLRFVQSPLMCGHYVSDSIAGAEHHIDLNLVNGALRQRERLGVYAGEIGTSTIVLNPRTTEDVKRGSGRGAIIVGLGDWNTITADNLTNTVRDGVLQYLLHTSECQTAHADALASNDNKGMTDLKICSLLIGYNSTTHITVAASIEAIVRGVCAANQQYRYKKSKQQPGRAIGNLEFIEFYRDTAITAAYTVRDLPHRLEKDLKQFEARIVPESELQFFKGMRERLSERSTGSGYWSRLMVTDADQLDSQCPAECYESKLVSPIPKQVMDAVKKQMGADKDEDHKGLSHATRPPVVAERLKYVYLSERARAEAINQQRQPGLIEALIKDAISDRYYNEDICRTLFQLMMPVDFKSTMRQTERLLLVLDGYTANLPWEMLQADDEPLAQKVAMVRQLVSTRFRQNVIASTDQNACVIGNPSTAGFLHHFDTNHEPDKDSDGSLTSLTGAVKEAKQVTDTLVNHEYQVEKLYPHQESDPAHHSALDVFNVLFKKPYRILMIAAHGEVNIRSRNDGKLRTGVVLSDGVMLTAAEIGQMEVVPDLVFLNCCHLAKTDGSANASYNRLAYSVSRELIEMGVRCVIAAGWAVDDRAACTFSETFFEQFVGKGIAFGDAVFEARKNTYKMHPNLNTWGAYQAYGDPNYVLKATEDTAYDDSSWMPVAPQELSSQLTSIGVDLEHKTATSEPYSFEELSRNIEQRLAKVPKEWIDRPSTQYQLASLYGSILPEGFAQARQAFQRAIHERDFDKRVPIEAVQNLGNLEAKQAEALSSEAKKLEIEIKQETNEDTKKRLLALKNQNTDESNRLIDQAIERLKGLLNITQEIHELAGMSESNASNGAINTERYALLGSAYKRKAVILSRKQRPSWNKITQMLNLSNEAYRKAEGVSFDYNFDPYAMINHLQLSGLLGEEVKNYRQLVEKAQEASRRSFKKKHSFFAAVMVADAEVALFLLDDLPDDVDRDRDTDEHAERLLCLYKESVQDVPRSNRQFSSAVEQLHYLSDFLKKIKPKGGSSKADNSYKAKVLAAVAVGLGKL</sequence>
<dbReference type="Pfam" id="PF24096">
    <property type="entry name" value="DUF7379"/>
    <property type="match status" value="1"/>
</dbReference>
<gene>
    <name evidence="4" type="ORF">DKW60_08585</name>
</gene>
<dbReference type="GO" id="GO:0006629">
    <property type="term" value="P:lipid metabolic process"/>
    <property type="evidence" value="ECO:0007669"/>
    <property type="project" value="InterPro"/>
</dbReference>
<organism evidence="4 5">
    <name type="scientific">Leucothrix pacifica</name>
    <dbReference type="NCBI Taxonomy" id="1247513"/>
    <lineage>
        <taxon>Bacteria</taxon>
        <taxon>Pseudomonadati</taxon>
        <taxon>Pseudomonadota</taxon>
        <taxon>Gammaproteobacteria</taxon>
        <taxon>Thiotrichales</taxon>
        <taxon>Thiotrichaceae</taxon>
        <taxon>Leucothrix</taxon>
    </lineage>
</organism>
<dbReference type="RefSeq" id="WP_109837248.1">
    <property type="nucleotide sequence ID" value="NZ_QGKM01000018.1"/>
</dbReference>
<feature type="domain" description="DUF7379" evidence="3">
    <location>
        <begin position="241"/>
        <end position="343"/>
    </location>
</feature>
<keyword evidence="1" id="KW-0175">Coiled coil</keyword>
<comment type="caution">
    <text evidence="4">The sequence shown here is derived from an EMBL/GenBank/DDBJ whole genome shotgun (WGS) entry which is preliminary data.</text>
</comment>
<dbReference type="PANTHER" id="PTHR11440">
    <property type="entry name" value="LECITHIN-CHOLESTEROL ACYLTRANSFERASE-RELATED"/>
    <property type="match status" value="1"/>
</dbReference>
<evidence type="ECO:0000259" key="2">
    <source>
        <dbReference type="Pfam" id="PF12770"/>
    </source>
</evidence>
<dbReference type="Proteomes" id="UP000245539">
    <property type="component" value="Unassembled WGS sequence"/>
</dbReference>
<proteinExistence type="predicted"/>
<dbReference type="GO" id="GO:0008374">
    <property type="term" value="F:O-acyltransferase activity"/>
    <property type="evidence" value="ECO:0007669"/>
    <property type="project" value="InterPro"/>
</dbReference>
<reference evidence="4 5" key="1">
    <citation type="submission" date="2018-05" db="EMBL/GenBank/DDBJ databases">
        <title>Leucothrix arctica sp. nov., isolated from Arctic seawater.</title>
        <authorList>
            <person name="Choi A."/>
            <person name="Baek K."/>
        </authorList>
    </citation>
    <scope>NUCLEOTIDE SEQUENCE [LARGE SCALE GENOMIC DNA]</scope>
    <source>
        <strain evidence="4 5">JCM 18388</strain>
    </source>
</reference>
<dbReference type="InterPro" id="IPR003386">
    <property type="entry name" value="LACT/PDAT_acylTrfase"/>
</dbReference>
<feature type="domain" description="CHAT" evidence="2">
    <location>
        <begin position="1362"/>
        <end position="1660"/>
    </location>
</feature>
<evidence type="ECO:0000256" key="1">
    <source>
        <dbReference type="SAM" id="Coils"/>
    </source>
</evidence>
<dbReference type="Pfam" id="PF02450">
    <property type="entry name" value="LCAT"/>
    <property type="match status" value="1"/>
</dbReference>
<evidence type="ECO:0000259" key="3">
    <source>
        <dbReference type="Pfam" id="PF24096"/>
    </source>
</evidence>
<accession>A0A317CP89</accession>
<evidence type="ECO:0000313" key="4">
    <source>
        <dbReference type="EMBL" id="PWQ98160.1"/>
    </source>
</evidence>
<dbReference type="Pfam" id="PF12770">
    <property type="entry name" value="CHAT"/>
    <property type="match status" value="1"/>
</dbReference>
<protein>
    <submittedName>
        <fullName evidence="4">Uncharacterized protein</fullName>
    </submittedName>
</protein>
<dbReference type="SUPFAM" id="SSF53474">
    <property type="entry name" value="alpha/beta-Hydrolases"/>
    <property type="match status" value="1"/>
</dbReference>
<dbReference type="EMBL" id="QGKM01000018">
    <property type="protein sequence ID" value="PWQ98160.1"/>
    <property type="molecule type" value="Genomic_DNA"/>
</dbReference>
<evidence type="ECO:0000313" key="5">
    <source>
        <dbReference type="Proteomes" id="UP000245539"/>
    </source>
</evidence>
<dbReference type="InterPro" id="IPR055803">
    <property type="entry name" value="DUF7379"/>
</dbReference>
<name>A0A317CP89_9GAMM</name>
<dbReference type="InterPro" id="IPR024983">
    <property type="entry name" value="CHAT_dom"/>
</dbReference>